<evidence type="ECO:0000313" key="2">
    <source>
        <dbReference type="EMBL" id="RAO11576.1"/>
    </source>
</evidence>
<dbReference type="EMBL" id="PYAC01000034">
    <property type="protein sequence ID" value="RAO11576.1"/>
    <property type="molecule type" value="Genomic_DNA"/>
</dbReference>
<keyword evidence="1" id="KW-0472">Membrane</keyword>
<protein>
    <submittedName>
        <fullName evidence="2">Uncharacterized protein</fullName>
    </submittedName>
</protein>
<feature type="transmembrane region" description="Helical" evidence="1">
    <location>
        <begin position="6"/>
        <end position="27"/>
    </location>
</feature>
<organism evidence="2 3">
    <name type="scientific">Micromonospora noduli</name>
    <dbReference type="NCBI Taxonomy" id="709876"/>
    <lineage>
        <taxon>Bacteria</taxon>
        <taxon>Bacillati</taxon>
        <taxon>Actinomycetota</taxon>
        <taxon>Actinomycetes</taxon>
        <taxon>Micromonosporales</taxon>
        <taxon>Micromonosporaceae</taxon>
        <taxon>Micromonospora</taxon>
    </lineage>
</organism>
<accession>A0ABX9CVF5</accession>
<proteinExistence type="predicted"/>
<keyword evidence="1" id="KW-1133">Transmembrane helix</keyword>
<dbReference type="Proteomes" id="UP000249045">
    <property type="component" value="Unassembled WGS sequence"/>
</dbReference>
<evidence type="ECO:0000256" key="1">
    <source>
        <dbReference type="SAM" id="Phobius"/>
    </source>
</evidence>
<keyword evidence="1" id="KW-0812">Transmembrane</keyword>
<reference evidence="2 3" key="1">
    <citation type="submission" date="2018-03" db="EMBL/GenBank/DDBJ databases">
        <title>Defining the species Micromonospora saelicesensis and Micromonospora noduli under the framework of genomics.</title>
        <authorList>
            <person name="Riesco R."/>
            <person name="Trujillo M.E."/>
        </authorList>
    </citation>
    <scope>NUCLEOTIDE SEQUENCE [LARGE SCALE GENOMIC DNA]</scope>
    <source>
        <strain evidence="2 3">MED15</strain>
    </source>
</reference>
<gene>
    <name evidence="2" type="ORF">MED15_05266</name>
</gene>
<name>A0ABX9CVF5_9ACTN</name>
<comment type="caution">
    <text evidence="2">The sequence shown here is derived from an EMBL/GenBank/DDBJ whole genome shotgun (WGS) entry which is preliminary data.</text>
</comment>
<evidence type="ECO:0000313" key="3">
    <source>
        <dbReference type="Proteomes" id="UP000249045"/>
    </source>
</evidence>
<keyword evidence="3" id="KW-1185">Reference proteome</keyword>
<sequence>MKVSDWTALVGLALTMVGIGIAIWTTLRGRSVRSYLKTRERVRKHQAQLSADAWNRADSAWKWHGVPMLTSDGWILPNPVGLDRLRLRWLDAPITNDRSTANAARASRLLPRDPGGGRRLRYSESLVRLDHMDHLFNGAVYRPVSITPDRGGLVLDFQVGHYFDYLDTSEVLAYESATGRQRYRLALKDPFDLRARSASLGVLTLTIRRGPDTAGFFMHARDGGQVVAGSEVMHVIPAGEFAPSDRTYESLRHDFDIWLTIMREYAEEFLNMEEAYGQGGEWLDYYNKFPYRQLNEARDDGRLTVQVLGLGLDPLTWKPELLTVCIIDAEVFDAVFKNMVRKGPEGTLVVGREGQGLPFDQETVNLYANHVNTRRGASSCLNLAWHHRKFLRLSRT</sequence>